<dbReference type="Proteomes" id="UP000828236">
    <property type="component" value="Unassembled WGS sequence"/>
</dbReference>
<keyword evidence="2" id="KW-0732">Signal</keyword>
<evidence type="ECO:0008006" key="4">
    <source>
        <dbReference type="Google" id="ProtNLM"/>
    </source>
</evidence>
<organism evidence="3">
    <name type="scientific">Dermatophagoides farinae</name>
    <name type="common">American house dust mite</name>
    <dbReference type="NCBI Taxonomy" id="6954"/>
    <lineage>
        <taxon>Eukaryota</taxon>
        <taxon>Metazoa</taxon>
        <taxon>Ecdysozoa</taxon>
        <taxon>Arthropoda</taxon>
        <taxon>Chelicerata</taxon>
        <taxon>Arachnida</taxon>
        <taxon>Acari</taxon>
        <taxon>Acariformes</taxon>
        <taxon>Sarcoptiformes</taxon>
        <taxon>Astigmata</taxon>
        <taxon>Psoroptidia</taxon>
        <taxon>Analgoidea</taxon>
        <taxon>Pyroglyphidae</taxon>
        <taxon>Dermatophagoidinae</taxon>
        <taxon>Dermatophagoides</taxon>
    </lineage>
</organism>
<accession>A0A9D4P1Z1</accession>
<dbReference type="EMBL" id="SDOV01000003">
    <property type="protein sequence ID" value="KAH7642929.1"/>
    <property type="molecule type" value="Genomic_DNA"/>
</dbReference>
<comment type="caution">
    <text evidence="3">The sequence shown here is derived from an EMBL/GenBank/DDBJ whole genome shotgun (WGS) entry which is preliminary data.</text>
</comment>
<feature type="chain" id="PRO_5038803714" description="Kielin/chordin-like protein" evidence="2">
    <location>
        <begin position="23"/>
        <end position="901"/>
    </location>
</feature>
<gene>
    <name evidence="3" type="ORF">HUG17_9620</name>
</gene>
<reference evidence="3" key="1">
    <citation type="submission" date="2020-06" db="EMBL/GenBank/DDBJ databases">
        <authorList>
            <person name="Ji K."/>
            <person name="Li J."/>
        </authorList>
    </citation>
    <scope>NUCLEOTIDE SEQUENCE</scope>
    <source>
        <strain evidence="3">JKM2019</strain>
        <tissue evidence="3">Whole body</tissue>
    </source>
</reference>
<feature type="compositionally biased region" description="Low complexity" evidence="1">
    <location>
        <begin position="513"/>
        <end position="535"/>
    </location>
</feature>
<evidence type="ECO:0000256" key="1">
    <source>
        <dbReference type="SAM" id="MobiDB-lite"/>
    </source>
</evidence>
<sequence>MIKLSIIILAILHLSNEQSIHGHNHPHRSLNHSPCPQCLDARLIQHYRVRKCRPIIPGGCQCPSRFNCHDYLDENNAGNLRGGKPVMDSTIHNHHHNNNDSDTEIRGRSLETELDYYNKCHYNGTSYNIGEIVPTENVCRICVCSYMSDGTLNVDCPSKIECPTPEARGLKMNSFHFTPITLIGGINGGGGGGPQSIQRYRRRPLRQKQQQKRNPNGEPESISSLSLYCYDYYKHDQCCPRQECIPVNSRTGRTIRPRKTCHYAGKEYQLGEKIHLSDIVDHRLTTTTVTNISESESDVENRIEHNGDGNERTKLAEIIACMRCICTENWNSSAIEARPDQLPSLLDADQISCRRKSCILDLDPRFRRGCIPVYDPDKCCPVDFICPRTRQMALRVRGVDYGSKLCHFEGRKYPVGARIYQSRHQAADCVDCECRIPPEFTSSFGIDTKKGDSGHDDHVDDRKIKNNDRSRYDIHKESMENERNRLYSERMENFRNALREMEWEYFDRRQSSTRRPSTSRTTTTTTTSTTTTPRSYHYRPTEEEINRRSYRPIPQPTRSPNEYPLRDCQQECVPKHYLQHYYGHNCRSIFSRDCNCAKRFNCPDDVLDDKRKKSKTTRRIDDDNDDQCIIDNRNRYEIGQQIPIPNQPCSVCRCRRDYSIRIDDDDDNDSDGRSTRRVPKARIDCSKIIDCPELAFGVRPSRSNCYFAYSHDQCCGVEICPDQLKWDDYRLHKCPYKNRTYRYGELIELDENHCKRCVCNEYWNEHDPESSPKSCVDQTCPIERNYRQNCLPIYQPDRCCPIDYICPLKQNITTTIIVNNDDDHLYRKYFQNFDYIPGERPNGSSKYHCWLDGQRYRLGNKVHITKDSTLFQNSCAICQCKIPPLMTCIENIKCLITRSNN</sequence>
<name>A0A9D4P1Z1_DERFA</name>
<reference evidence="3" key="2">
    <citation type="journal article" date="2021" name="World Allergy Organ. J.">
        <title>Chromosome-level assembly of Dermatophagoides farinae genome and transcriptome reveals two novel allergens Der f 37 and Der f 39.</title>
        <authorList>
            <person name="Chen J."/>
            <person name="Cai Z."/>
            <person name="Fan D."/>
            <person name="Hu J."/>
            <person name="Hou Y."/>
            <person name="He Y."/>
            <person name="Zhang Z."/>
            <person name="Zhao Z."/>
            <person name="Gao P."/>
            <person name="Hu W."/>
            <person name="Sun J."/>
            <person name="Li J."/>
            <person name="Ji K."/>
        </authorList>
    </citation>
    <scope>NUCLEOTIDE SEQUENCE</scope>
    <source>
        <strain evidence="3">JKM2019</strain>
    </source>
</reference>
<feature type="signal peptide" evidence="2">
    <location>
        <begin position="1"/>
        <end position="22"/>
    </location>
</feature>
<feature type="region of interest" description="Disordered" evidence="1">
    <location>
        <begin position="507"/>
        <end position="544"/>
    </location>
</feature>
<feature type="region of interest" description="Disordered" evidence="1">
    <location>
        <begin position="186"/>
        <end position="220"/>
    </location>
</feature>
<protein>
    <recommendedName>
        <fullName evidence="4">Kielin/chordin-like protein</fullName>
    </recommendedName>
</protein>
<dbReference type="AlphaFoldDB" id="A0A9D4P1Z1"/>
<evidence type="ECO:0000256" key="2">
    <source>
        <dbReference type="SAM" id="SignalP"/>
    </source>
</evidence>
<proteinExistence type="predicted"/>
<feature type="compositionally biased region" description="Basic residues" evidence="1">
    <location>
        <begin position="199"/>
        <end position="211"/>
    </location>
</feature>
<evidence type="ECO:0000313" key="3">
    <source>
        <dbReference type="EMBL" id="KAH7642929.1"/>
    </source>
</evidence>